<keyword evidence="1" id="KW-0732">Signal</keyword>
<dbReference type="Pfam" id="PF04214">
    <property type="entry name" value="DUF411"/>
    <property type="match status" value="1"/>
</dbReference>
<accession>A0AAE9YQR1</accession>
<dbReference type="KEGG" id="tact:SG35_025975"/>
<keyword evidence="3" id="KW-1185">Reference proteome</keyword>
<evidence type="ECO:0000313" key="3">
    <source>
        <dbReference type="Proteomes" id="UP000032568"/>
    </source>
</evidence>
<evidence type="ECO:0000313" key="2">
    <source>
        <dbReference type="EMBL" id="WDD98653.1"/>
    </source>
</evidence>
<dbReference type="AlphaFoldDB" id="A0AAE9YQR1"/>
<dbReference type="InterPro" id="IPR007332">
    <property type="entry name" value="DUF411"/>
</dbReference>
<dbReference type="PROSITE" id="PS51257">
    <property type="entry name" value="PROKAR_LIPOPROTEIN"/>
    <property type="match status" value="1"/>
</dbReference>
<feature type="chain" id="PRO_5041950604" evidence="1">
    <location>
        <begin position="18"/>
        <end position="185"/>
    </location>
</feature>
<organism evidence="2 3">
    <name type="scientific">Thalassomonas actiniarum</name>
    <dbReference type="NCBI Taxonomy" id="485447"/>
    <lineage>
        <taxon>Bacteria</taxon>
        <taxon>Pseudomonadati</taxon>
        <taxon>Pseudomonadota</taxon>
        <taxon>Gammaproteobacteria</taxon>
        <taxon>Alteromonadales</taxon>
        <taxon>Colwelliaceae</taxon>
        <taxon>Thalassomonas</taxon>
    </lineage>
</organism>
<protein>
    <submittedName>
        <fullName evidence="2">DUF411 domain-containing protein</fullName>
    </submittedName>
</protein>
<feature type="signal peptide" evidence="1">
    <location>
        <begin position="1"/>
        <end position="17"/>
    </location>
</feature>
<proteinExistence type="predicted"/>
<evidence type="ECO:0000256" key="1">
    <source>
        <dbReference type="SAM" id="SignalP"/>
    </source>
</evidence>
<gene>
    <name evidence="2" type="ORF">SG35_025975</name>
</gene>
<dbReference type="RefSeq" id="WP_044836183.1">
    <property type="nucleotide sequence ID" value="NZ_CP059735.1"/>
</dbReference>
<reference evidence="2 3" key="2">
    <citation type="journal article" date="2022" name="Mar. Drugs">
        <title>Bioassay-Guided Fractionation Leads to the Detection of Cholic Acid Generated by the Rare Thalassomonas sp.</title>
        <authorList>
            <person name="Pheiffer F."/>
            <person name="Schneider Y.K."/>
            <person name="Hansen E.H."/>
            <person name="Andersen J.H."/>
            <person name="Isaksson J."/>
            <person name="Busche T."/>
            <person name="R C."/>
            <person name="Kalinowski J."/>
            <person name="Zyl L.V."/>
            <person name="Trindade M."/>
        </authorList>
    </citation>
    <scope>NUCLEOTIDE SEQUENCE [LARGE SCALE GENOMIC DNA]</scope>
    <source>
        <strain evidence="2 3">A5K-106</strain>
    </source>
</reference>
<reference evidence="2 3" key="1">
    <citation type="journal article" date="2015" name="Genome Announc.">
        <title>Draft Genome Sequences of Marine Isolates of Thalassomonas viridans and Thalassomonas actiniarum.</title>
        <authorList>
            <person name="Olonade I."/>
            <person name="van Zyl L.J."/>
            <person name="Trindade M."/>
        </authorList>
    </citation>
    <scope>NUCLEOTIDE SEQUENCE [LARGE SCALE GENOMIC DNA]</scope>
    <source>
        <strain evidence="2 3">A5K-106</strain>
    </source>
</reference>
<dbReference type="EMBL" id="CP059735">
    <property type="protein sequence ID" value="WDD98653.1"/>
    <property type="molecule type" value="Genomic_DNA"/>
</dbReference>
<name>A0AAE9YQR1_9GAMM</name>
<sequence length="185" mass="20541">MFFIAKFLPSAVRYGFAASAFLVLGACSEVTELPSTQDKAVKAAKVASLPELKVYKRESCGCCQKWIDHIDEKGFSSRVYNHDALSSFKIDQGINPRYHSCHTAVSEQGYVFEGHIPAKYIRQFLNERAGREKSDQVLGLAVPAMPVGSPGMEVGEQFMPYQILLIKGDGSSEVYAKVNTYQEQF</sequence>
<dbReference type="Proteomes" id="UP000032568">
    <property type="component" value="Chromosome"/>
</dbReference>